<dbReference type="InterPro" id="IPR036388">
    <property type="entry name" value="WH-like_DNA-bd_sf"/>
</dbReference>
<dbReference type="STRING" id="1423796.FC24_GL002142"/>
<feature type="domain" description="Insertion element IS150 protein InsJ-like helix-turn-helix" evidence="2">
    <location>
        <begin position="65"/>
        <end position="117"/>
    </location>
</feature>
<keyword evidence="4" id="KW-1185">Reference proteome</keyword>
<dbReference type="Gene3D" id="1.10.10.10">
    <property type="entry name" value="Winged helix-like DNA-binding domain superfamily/Winged helix DNA-binding domain"/>
    <property type="match status" value="1"/>
</dbReference>
<dbReference type="PANTHER" id="PTHR33795:SF1">
    <property type="entry name" value="INSERTION ELEMENT IS150 PROTEIN INSJ"/>
    <property type="match status" value="1"/>
</dbReference>
<dbReference type="Pfam" id="PF13518">
    <property type="entry name" value="HTH_28"/>
    <property type="match status" value="2"/>
</dbReference>
<reference evidence="3 4" key="1">
    <citation type="journal article" date="2015" name="Genome Announc.">
        <title>Expanding the biotechnology potential of lactobacilli through comparative genomics of 213 strains and associated genera.</title>
        <authorList>
            <person name="Sun Z."/>
            <person name="Harris H.M."/>
            <person name="McCann A."/>
            <person name="Guo C."/>
            <person name="Argimon S."/>
            <person name="Zhang W."/>
            <person name="Yang X."/>
            <person name="Jeffery I.B."/>
            <person name="Cooney J.C."/>
            <person name="Kagawa T.F."/>
            <person name="Liu W."/>
            <person name="Song Y."/>
            <person name="Salvetti E."/>
            <person name="Wrobel A."/>
            <person name="Rasinkangas P."/>
            <person name="Parkhill J."/>
            <person name="Rea M.C."/>
            <person name="O'Sullivan O."/>
            <person name="Ritari J."/>
            <person name="Douillard F.P."/>
            <person name="Paul Ross R."/>
            <person name="Yang R."/>
            <person name="Briner A.E."/>
            <person name="Felis G.E."/>
            <person name="de Vos W.M."/>
            <person name="Barrangou R."/>
            <person name="Klaenhammer T.R."/>
            <person name="Caufield P.W."/>
            <person name="Cui Y."/>
            <person name="Zhang H."/>
            <person name="O'Toole P.W."/>
        </authorList>
    </citation>
    <scope>NUCLEOTIDE SEQUENCE [LARGE SCALE GENOMIC DNA]</scope>
    <source>
        <strain evidence="3 4">DSM 20253</strain>
    </source>
</reference>
<gene>
    <name evidence="3" type="ORF">FC24_GL002142</name>
</gene>
<accession>A0A0R2D6F9</accession>
<evidence type="ECO:0000313" key="3">
    <source>
        <dbReference type="EMBL" id="KRM99663.1"/>
    </source>
</evidence>
<dbReference type="InterPro" id="IPR052057">
    <property type="entry name" value="IS150/IS1296_orfA-like"/>
</dbReference>
<sequence length="177" mass="20702">MSKFNLEFRIKIVTEYLSGKSSTSLAKEHGISDNSVVLNWVHRFDRYGIEGLRLRSMDQEYSSQFKVDVLNWRKRNRASLPVTALHFNLSSPSTIWQWERRFKEAGIVGLERRRGSSKIMAKHKKAPKKREALALSKPNDELKQLRKENQMLKIENEFLKKLDALARKKSAQKNSRD</sequence>
<dbReference type="RefSeq" id="WP_057873114.1">
    <property type="nucleotide sequence ID" value="NZ_AYYI01000008.1"/>
</dbReference>
<name>A0A0R2D6F9_9LACO</name>
<dbReference type="Proteomes" id="UP000051638">
    <property type="component" value="Unassembled WGS sequence"/>
</dbReference>
<comment type="caution">
    <text evidence="3">The sequence shown here is derived from an EMBL/GenBank/DDBJ whole genome shotgun (WGS) entry which is preliminary data.</text>
</comment>
<feature type="domain" description="Insertion element IS150 protein InsJ-like helix-turn-helix" evidence="2">
    <location>
        <begin position="8"/>
        <end position="53"/>
    </location>
</feature>
<protein>
    <submittedName>
        <fullName evidence="3">IS transposase</fullName>
    </submittedName>
</protein>
<dbReference type="InterPro" id="IPR055247">
    <property type="entry name" value="InsJ-like_HTH"/>
</dbReference>
<dbReference type="AlphaFoldDB" id="A0A0R2D6F9"/>
<comment type="similarity">
    <text evidence="1">Belongs to the IS150/IS1296 orfA family.</text>
</comment>
<evidence type="ECO:0000313" key="4">
    <source>
        <dbReference type="Proteomes" id="UP000051638"/>
    </source>
</evidence>
<dbReference type="SUPFAM" id="SSF46689">
    <property type="entry name" value="Homeodomain-like"/>
    <property type="match status" value="2"/>
</dbReference>
<dbReference type="EMBL" id="AYYI01000008">
    <property type="protein sequence ID" value="KRM99663.1"/>
    <property type="molecule type" value="Genomic_DNA"/>
</dbReference>
<evidence type="ECO:0000259" key="2">
    <source>
        <dbReference type="Pfam" id="PF13518"/>
    </source>
</evidence>
<dbReference type="InterPro" id="IPR009057">
    <property type="entry name" value="Homeodomain-like_sf"/>
</dbReference>
<dbReference type="PATRIC" id="fig|1423796.3.peg.2172"/>
<evidence type="ECO:0000256" key="1">
    <source>
        <dbReference type="ARBA" id="ARBA00038232"/>
    </source>
</evidence>
<dbReference type="PANTHER" id="PTHR33795">
    <property type="entry name" value="INSERTION ELEMENT IS150 PROTEIN INSJ"/>
    <property type="match status" value="1"/>
</dbReference>
<proteinExistence type="inferred from homology"/>
<organism evidence="3 4">
    <name type="scientific">Loigolactobacillus rennini DSM 20253</name>
    <dbReference type="NCBI Taxonomy" id="1423796"/>
    <lineage>
        <taxon>Bacteria</taxon>
        <taxon>Bacillati</taxon>
        <taxon>Bacillota</taxon>
        <taxon>Bacilli</taxon>
        <taxon>Lactobacillales</taxon>
        <taxon>Lactobacillaceae</taxon>
        <taxon>Loigolactobacillus</taxon>
    </lineage>
</organism>